<dbReference type="GO" id="GO:0005886">
    <property type="term" value="C:plasma membrane"/>
    <property type="evidence" value="ECO:0007669"/>
    <property type="project" value="UniProtKB-SubCell"/>
</dbReference>
<evidence type="ECO:0000313" key="11">
    <source>
        <dbReference type="Proteomes" id="UP000540079"/>
    </source>
</evidence>
<proteinExistence type="inferred from homology"/>
<comment type="similarity">
    <text evidence="2">Belongs to the binding-protein-dependent transport system permease family. CysTW subfamily.</text>
</comment>
<dbReference type="Proteomes" id="UP000540079">
    <property type="component" value="Unassembled WGS sequence"/>
</dbReference>
<comment type="caution">
    <text evidence="10">The sequence shown here is derived from an EMBL/GenBank/DDBJ whole genome shotgun (WGS) entry which is preliminary data.</text>
</comment>
<evidence type="ECO:0000256" key="3">
    <source>
        <dbReference type="ARBA" id="ARBA00022448"/>
    </source>
</evidence>
<dbReference type="CDD" id="cd06261">
    <property type="entry name" value="TM_PBP2"/>
    <property type="match status" value="1"/>
</dbReference>
<feature type="transmembrane region" description="Helical" evidence="8">
    <location>
        <begin position="251"/>
        <end position="271"/>
    </location>
</feature>
<dbReference type="PROSITE" id="PS50928">
    <property type="entry name" value="ABC_TM1"/>
    <property type="match status" value="1"/>
</dbReference>
<dbReference type="PANTHER" id="PTHR42929">
    <property type="entry name" value="INNER MEMBRANE ABC TRANSPORTER PERMEASE PROTEIN YDCU-RELATED-RELATED"/>
    <property type="match status" value="1"/>
</dbReference>
<keyword evidence="7 8" id="KW-0472">Membrane</keyword>
<evidence type="ECO:0000256" key="4">
    <source>
        <dbReference type="ARBA" id="ARBA00022475"/>
    </source>
</evidence>
<dbReference type="GO" id="GO:0055085">
    <property type="term" value="P:transmembrane transport"/>
    <property type="evidence" value="ECO:0007669"/>
    <property type="project" value="InterPro"/>
</dbReference>
<dbReference type="RefSeq" id="WP_014326196.1">
    <property type="nucleotide sequence ID" value="NZ_AP025519.1"/>
</dbReference>
<feature type="transmembrane region" description="Helical" evidence="8">
    <location>
        <begin position="99"/>
        <end position="117"/>
    </location>
</feature>
<dbReference type="NCBIfam" id="NF007044">
    <property type="entry name" value="PRK09497.1"/>
    <property type="match status" value="1"/>
</dbReference>
<sequence length="284" mass="31892">MKNNAFQKSTIGVIFGWLIFFVLAPNLLVLIVSFLTRDSSNFYALPFTLENYTRLFEPLYAQVVWNSLYMSGLATLVCLIIGYPFAFLLTKINPKYRPFLLFLVVLPFWTNSLIRIYGMKIFLGVKGILNSTLMSIGLIDTPIRILNTEVAVIIGLVYLLLPFMILPLYASIEKLDYRLLEAAKDLGATAFQRFIKVIIPLTMPGIIAGCLLVLLPAMGMFYVADLLGGAKVLLVGNVIKSEFLISRNWPFGSAISIGLTILMALLIFVYYKASKLMNKKMELE</sequence>
<accession>A0A849CI40</accession>
<evidence type="ECO:0000256" key="8">
    <source>
        <dbReference type="RuleBase" id="RU363032"/>
    </source>
</evidence>
<evidence type="ECO:0000256" key="5">
    <source>
        <dbReference type="ARBA" id="ARBA00022692"/>
    </source>
</evidence>
<evidence type="ECO:0000313" key="10">
    <source>
        <dbReference type="EMBL" id="NNI78204.1"/>
    </source>
</evidence>
<comment type="subcellular location">
    <subcellularLocation>
        <location evidence="1 8">Cell membrane</location>
        <topology evidence="1 8">Multi-pass membrane protein</topology>
    </subcellularLocation>
</comment>
<organism evidence="10 11">
    <name type="scientific">Pasteurella multocida</name>
    <dbReference type="NCBI Taxonomy" id="747"/>
    <lineage>
        <taxon>Bacteria</taxon>
        <taxon>Pseudomonadati</taxon>
        <taxon>Pseudomonadota</taxon>
        <taxon>Gammaproteobacteria</taxon>
        <taxon>Pasteurellales</taxon>
        <taxon>Pasteurellaceae</taxon>
        <taxon>Pasteurella</taxon>
    </lineage>
</organism>
<evidence type="ECO:0000259" key="9">
    <source>
        <dbReference type="PROSITE" id="PS50928"/>
    </source>
</evidence>
<feature type="transmembrane region" description="Helical" evidence="8">
    <location>
        <begin position="12"/>
        <end position="35"/>
    </location>
</feature>
<feature type="domain" description="ABC transmembrane type-1" evidence="9">
    <location>
        <begin position="64"/>
        <end position="272"/>
    </location>
</feature>
<dbReference type="InterPro" id="IPR035906">
    <property type="entry name" value="MetI-like_sf"/>
</dbReference>
<dbReference type="Pfam" id="PF00528">
    <property type="entry name" value="BPD_transp_1"/>
    <property type="match status" value="1"/>
</dbReference>
<reference evidence="10 11" key="1">
    <citation type="journal article" date="2018" name="Front. Microbiol.">
        <title>Genetic and Phylogenetic Characteristics of Pasteurella multocida Isolates From Different Host Species.</title>
        <authorList>
            <person name="Peng Z."/>
            <person name="Liang W."/>
            <person name="Wang F."/>
            <person name="Xu Z."/>
            <person name="Xie Z."/>
            <person name="Lian Z."/>
            <person name="Hua L."/>
            <person name="Zhou R."/>
            <person name="Chen H."/>
            <person name="Wu B."/>
        </authorList>
    </citation>
    <scope>NUCLEOTIDE SEQUENCE [LARGE SCALE GENOMIC DNA]</scope>
    <source>
        <strain evidence="10 11">HNA06</strain>
    </source>
</reference>
<feature type="transmembrane region" description="Helical" evidence="8">
    <location>
        <begin position="150"/>
        <end position="170"/>
    </location>
</feature>
<dbReference type="KEGG" id="pmul:DR93_1797"/>
<dbReference type="AlphaFoldDB" id="A0A849CI40"/>
<protein>
    <submittedName>
        <fullName evidence="10">Spermidine/putrescine ABC transporter permease PotB</fullName>
    </submittedName>
</protein>
<gene>
    <name evidence="10" type="ORF">C2800_01945</name>
</gene>
<feature type="transmembrane region" description="Helical" evidence="8">
    <location>
        <begin position="68"/>
        <end position="87"/>
    </location>
</feature>
<evidence type="ECO:0000256" key="6">
    <source>
        <dbReference type="ARBA" id="ARBA00022989"/>
    </source>
</evidence>
<keyword evidence="5 8" id="KW-0812">Transmembrane</keyword>
<dbReference type="SUPFAM" id="SSF161098">
    <property type="entry name" value="MetI-like"/>
    <property type="match status" value="1"/>
</dbReference>
<evidence type="ECO:0000256" key="1">
    <source>
        <dbReference type="ARBA" id="ARBA00004651"/>
    </source>
</evidence>
<dbReference type="InterPro" id="IPR000515">
    <property type="entry name" value="MetI-like"/>
</dbReference>
<evidence type="ECO:0000256" key="2">
    <source>
        <dbReference type="ARBA" id="ARBA00007069"/>
    </source>
</evidence>
<keyword evidence="6 8" id="KW-1133">Transmembrane helix</keyword>
<feature type="transmembrane region" description="Helical" evidence="8">
    <location>
        <begin position="190"/>
        <end position="214"/>
    </location>
</feature>
<dbReference type="PANTHER" id="PTHR42929:SF1">
    <property type="entry name" value="INNER MEMBRANE ABC TRANSPORTER PERMEASE PROTEIN YDCU-RELATED"/>
    <property type="match status" value="1"/>
</dbReference>
<evidence type="ECO:0000256" key="7">
    <source>
        <dbReference type="ARBA" id="ARBA00023136"/>
    </source>
</evidence>
<dbReference type="EMBL" id="PPVL01000001">
    <property type="protein sequence ID" value="NNI78204.1"/>
    <property type="molecule type" value="Genomic_DNA"/>
</dbReference>
<keyword evidence="3 8" id="KW-0813">Transport</keyword>
<dbReference type="Gene3D" id="1.10.3720.10">
    <property type="entry name" value="MetI-like"/>
    <property type="match status" value="1"/>
</dbReference>
<name>A0A849CI40_PASMD</name>
<keyword evidence="4" id="KW-1003">Cell membrane</keyword>